<feature type="domain" description="Globin-sensor" evidence="2">
    <location>
        <begin position="20"/>
        <end position="197"/>
    </location>
</feature>
<dbReference type="OrthoDB" id="10027058at2759"/>
<dbReference type="RefSeq" id="XP_018137213.1">
    <property type="nucleotide sequence ID" value="XM_018294643.1"/>
</dbReference>
<reference evidence="3 4" key="1">
    <citation type="journal article" date="2016" name="PLoS Pathog.">
        <title>Biosynthesis of antibiotic leucinostatins in bio-control fungus Purpureocillium lilacinum and their inhibition on phytophthora revealed by genome mining.</title>
        <authorList>
            <person name="Wang G."/>
            <person name="Liu Z."/>
            <person name="Lin R."/>
            <person name="Li E."/>
            <person name="Mao Z."/>
            <person name="Ling J."/>
            <person name="Yang Y."/>
            <person name="Yin W.B."/>
            <person name="Xie B."/>
        </authorList>
    </citation>
    <scope>NUCLEOTIDE SEQUENCE [LARGE SCALE GENOMIC DNA]</scope>
    <source>
        <strain evidence="3">170</strain>
    </source>
</reference>
<dbReference type="Gene3D" id="1.10.490.10">
    <property type="entry name" value="Globins"/>
    <property type="match status" value="1"/>
</dbReference>
<dbReference type="PANTHER" id="PTHR42071:SF1">
    <property type="entry name" value="GLOBIN-SENSOR DOMAIN-CONTAINING PROTEIN"/>
    <property type="match status" value="1"/>
</dbReference>
<dbReference type="AlphaFoldDB" id="A0A179F176"/>
<dbReference type="KEGG" id="pchm:VFPPC_16890"/>
<name>A0A179F176_METCM</name>
<dbReference type="InterPro" id="IPR044398">
    <property type="entry name" value="Globin-sensor_dom"/>
</dbReference>
<dbReference type="Pfam" id="PF11563">
    <property type="entry name" value="Protoglobin"/>
    <property type="match status" value="1"/>
</dbReference>
<feature type="compositionally biased region" description="Basic and acidic residues" evidence="1">
    <location>
        <begin position="258"/>
        <end position="271"/>
    </location>
</feature>
<dbReference type="InterPro" id="IPR012292">
    <property type="entry name" value="Globin/Proto"/>
</dbReference>
<gene>
    <name evidence="3" type="ORF">VFPPC_16890</name>
</gene>
<dbReference type="GO" id="GO:0019825">
    <property type="term" value="F:oxygen binding"/>
    <property type="evidence" value="ECO:0007669"/>
    <property type="project" value="InterPro"/>
</dbReference>
<sequence length="286" mass="32535">MASPLPMKCINRQDLYTNLEARIQYLHSFLDFSSNDIEALISGAKYIKALVPAVVNIVYRKLLQYDITARAFTTKNTTEAGDVGEALHEDSPQILHRKMFLRAYLNKLCSDPSKMEFWEYLDKVGMMHVGLGRKHPLHIEYVHLGVCLGFIQDIMTEAILSHPRLSMHRKIALVKALGKVIWIQNDFMAKWHVREADEFHLLESDVIIEKEGYLHGKQVLDDNLLEVAETGTSASSHPIETKKTQCPFSSNLPIPCDRNSDSTREQTRDKLAPSLSEFRGVEVEGK</sequence>
<accession>A0A179F176</accession>
<dbReference type="SUPFAM" id="SSF46458">
    <property type="entry name" value="Globin-like"/>
    <property type="match status" value="1"/>
</dbReference>
<evidence type="ECO:0000313" key="4">
    <source>
        <dbReference type="Proteomes" id="UP000078397"/>
    </source>
</evidence>
<dbReference type="PANTHER" id="PTHR42071">
    <property type="entry name" value="PROTOGLOBIN DOMAIN-CONTAINING PROTEIN"/>
    <property type="match status" value="1"/>
</dbReference>
<dbReference type="GeneID" id="28858637"/>
<dbReference type="GO" id="GO:0020037">
    <property type="term" value="F:heme binding"/>
    <property type="evidence" value="ECO:0007669"/>
    <property type="project" value="InterPro"/>
</dbReference>
<comment type="caution">
    <text evidence="3">The sequence shown here is derived from an EMBL/GenBank/DDBJ whole genome shotgun (WGS) entry which is preliminary data.</text>
</comment>
<dbReference type="InterPro" id="IPR009050">
    <property type="entry name" value="Globin-like_sf"/>
</dbReference>
<feature type="region of interest" description="Disordered" evidence="1">
    <location>
        <begin position="249"/>
        <end position="286"/>
    </location>
</feature>
<proteinExistence type="predicted"/>
<organism evidence="3 4">
    <name type="scientific">Pochonia chlamydosporia 170</name>
    <dbReference type="NCBI Taxonomy" id="1380566"/>
    <lineage>
        <taxon>Eukaryota</taxon>
        <taxon>Fungi</taxon>
        <taxon>Dikarya</taxon>
        <taxon>Ascomycota</taxon>
        <taxon>Pezizomycotina</taxon>
        <taxon>Sordariomycetes</taxon>
        <taxon>Hypocreomycetidae</taxon>
        <taxon>Hypocreales</taxon>
        <taxon>Clavicipitaceae</taxon>
        <taxon>Pochonia</taxon>
    </lineage>
</organism>
<protein>
    <submittedName>
        <fullName evidence="3">Globin-like-protein</fullName>
    </submittedName>
</protein>
<dbReference type="EMBL" id="LSBJ02000010">
    <property type="protein sequence ID" value="OAQ59158.1"/>
    <property type="molecule type" value="Genomic_DNA"/>
</dbReference>
<evidence type="ECO:0000259" key="2">
    <source>
        <dbReference type="Pfam" id="PF11563"/>
    </source>
</evidence>
<evidence type="ECO:0000313" key="3">
    <source>
        <dbReference type="EMBL" id="OAQ59158.1"/>
    </source>
</evidence>
<evidence type="ECO:0000256" key="1">
    <source>
        <dbReference type="SAM" id="MobiDB-lite"/>
    </source>
</evidence>
<keyword evidence="4" id="KW-1185">Reference proteome</keyword>
<dbReference type="Proteomes" id="UP000078397">
    <property type="component" value="Unassembled WGS sequence"/>
</dbReference>